<reference evidence="2" key="3">
    <citation type="submission" date="2015-04" db="UniProtKB">
        <authorList>
            <consortium name="EnsemblPlants"/>
        </authorList>
    </citation>
    <scope>IDENTIFICATION</scope>
    <source>
        <strain evidence="2">cv. Jemalong A17</strain>
    </source>
</reference>
<reference evidence="1 3" key="2">
    <citation type="journal article" date="2014" name="BMC Genomics">
        <title>An improved genome release (version Mt4.0) for the model legume Medicago truncatula.</title>
        <authorList>
            <person name="Tang H."/>
            <person name="Krishnakumar V."/>
            <person name="Bidwell S."/>
            <person name="Rosen B."/>
            <person name="Chan A."/>
            <person name="Zhou S."/>
            <person name="Gentzbittel L."/>
            <person name="Childs K.L."/>
            <person name="Yandell M."/>
            <person name="Gundlach H."/>
            <person name="Mayer K.F."/>
            <person name="Schwartz D.C."/>
            <person name="Town C.D."/>
        </authorList>
    </citation>
    <scope>GENOME REANNOTATION</scope>
    <source>
        <strain evidence="2 3">cv. Jemalong A17</strain>
    </source>
</reference>
<protein>
    <submittedName>
        <fullName evidence="1 2">Uncharacterized protein</fullName>
    </submittedName>
</protein>
<dbReference type="EnsemblPlants" id="AES74921">
    <property type="protein sequence ID" value="AES74921"/>
    <property type="gene ID" value="MTR_6g014880"/>
</dbReference>
<dbReference type="STRING" id="3880.G7KMC4"/>
<accession>G7KMC4</accession>
<name>G7KMC4_MEDTR</name>
<sequence length="75" mass="7766">MPQAAPPLYYPTLLSLQPPSAAASAPAPPSKAKPALPVSKKCASIQPPLKCPVAGTFYRSPGLGEPPFVKVCEHT</sequence>
<gene>
    <name evidence="1" type="ordered locus">MTR_6g014880</name>
</gene>
<dbReference type="HOGENOM" id="CLU_2674844_0_0_1"/>
<proteinExistence type="predicted"/>
<keyword evidence="3" id="KW-1185">Reference proteome</keyword>
<dbReference type="AlphaFoldDB" id="G7KMC4"/>
<dbReference type="EMBL" id="CM001222">
    <property type="protein sequence ID" value="AES74921.1"/>
    <property type="molecule type" value="Genomic_DNA"/>
</dbReference>
<organism evidence="1 3">
    <name type="scientific">Medicago truncatula</name>
    <name type="common">Barrel medic</name>
    <name type="synonym">Medicago tribuloides</name>
    <dbReference type="NCBI Taxonomy" id="3880"/>
    <lineage>
        <taxon>Eukaryota</taxon>
        <taxon>Viridiplantae</taxon>
        <taxon>Streptophyta</taxon>
        <taxon>Embryophyta</taxon>
        <taxon>Tracheophyta</taxon>
        <taxon>Spermatophyta</taxon>
        <taxon>Magnoliopsida</taxon>
        <taxon>eudicotyledons</taxon>
        <taxon>Gunneridae</taxon>
        <taxon>Pentapetalae</taxon>
        <taxon>rosids</taxon>
        <taxon>fabids</taxon>
        <taxon>Fabales</taxon>
        <taxon>Fabaceae</taxon>
        <taxon>Papilionoideae</taxon>
        <taxon>50 kb inversion clade</taxon>
        <taxon>NPAAA clade</taxon>
        <taxon>Hologalegina</taxon>
        <taxon>IRL clade</taxon>
        <taxon>Trifolieae</taxon>
        <taxon>Medicago</taxon>
    </lineage>
</organism>
<evidence type="ECO:0000313" key="2">
    <source>
        <dbReference type="EnsemblPlants" id="AES74921"/>
    </source>
</evidence>
<dbReference type="Proteomes" id="UP000002051">
    <property type="component" value="Chromosome 6"/>
</dbReference>
<evidence type="ECO:0000313" key="3">
    <source>
        <dbReference type="Proteomes" id="UP000002051"/>
    </source>
</evidence>
<dbReference type="PaxDb" id="3880-AES74921"/>
<evidence type="ECO:0000313" key="1">
    <source>
        <dbReference type="EMBL" id="AES74921.1"/>
    </source>
</evidence>
<reference evidence="1 3" key="1">
    <citation type="journal article" date="2011" name="Nature">
        <title>The Medicago genome provides insight into the evolution of rhizobial symbioses.</title>
        <authorList>
            <person name="Young N.D."/>
            <person name="Debelle F."/>
            <person name="Oldroyd G.E."/>
            <person name="Geurts R."/>
            <person name="Cannon S.B."/>
            <person name="Udvardi M.K."/>
            <person name="Benedito V.A."/>
            <person name="Mayer K.F."/>
            <person name="Gouzy J."/>
            <person name="Schoof H."/>
            <person name="Van de Peer Y."/>
            <person name="Proost S."/>
            <person name="Cook D.R."/>
            <person name="Meyers B.C."/>
            <person name="Spannagl M."/>
            <person name="Cheung F."/>
            <person name="De Mita S."/>
            <person name="Krishnakumar V."/>
            <person name="Gundlach H."/>
            <person name="Zhou S."/>
            <person name="Mudge J."/>
            <person name="Bharti A.K."/>
            <person name="Murray J.D."/>
            <person name="Naoumkina M.A."/>
            <person name="Rosen B."/>
            <person name="Silverstein K.A."/>
            <person name="Tang H."/>
            <person name="Rombauts S."/>
            <person name="Zhao P.X."/>
            <person name="Zhou P."/>
            <person name="Barbe V."/>
            <person name="Bardou P."/>
            <person name="Bechner M."/>
            <person name="Bellec A."/>
            <person name="Berger A."/>
            <person name="Berges H."/>
            <person name="Bidwell S."/>
            <person name="Bisseling T."/>
            <person name="Choisne N."/>
            <person name="Couloux A."/>
            <person name="Denny R."/>
            <person name="Deshpande S."/>
            <person name="Dai X."/>
            <person name="Doyle J.J."/>
            <person name="Dudez A.M."/>
            <person name="Farmer A.D."/>
            <person name="Fouteau S."/>
            <person name="Franken C."/>
            <person name="Gibelin C."/>
            <person name="Gish J."/>
            <person name="Goldstein S."/>
            <person name="Gonzalez A.J."/>
            <person name="Green P.J."/>
            <person name="Hallab A."/>
            <person name="Hartog M."/>
            <person name="Hua A."/>
            <person name="Humphray S.J."/>
            <person name="Jeong D.H."/>
            <person name="Jing Y."/>
            <person name="Jocker A."/>
            <person name="Kenton S.M."/>
            <person name="Kim D.J."/>
            <person name="Klee K."/>
            <person name="Lai H."/>
            <person name="Lang C."/>
            <person name="Lin S."/>
            <person name="Macmil S.L."/>
            <person name="Magdelenat G."/>
            <person name="Matthews L."/>
            <person name="McCorrison J."/>
            <person name="Monaghan E.L."/>
            <person name="Mun J.H."/>
            <person name="Najar F.Z."/>
            <person name="Nicholson C."/>
            <person name="Noirot C."/>
            <person name="O'Bleness M."/>
            <person name="Paule C.R."/>
            <person name="Poulain J."/>
            <person name="Prion F."/>
            <person name="Qin B."/>
            <person name="Qu C."/>
            <person name="Retzel E.F."/>
            <person name="Riddle C."/>
            <person name="Sallet E."/>
            <person name="Samain S."/>
            <person name="Samson N."/>
            <person name="Sanders I."/>
            <person name="Saurat O."/>
            <person name="Scarpelli C."/>
            <person name="Schiex T."/>
            <person name="Segurens B."/>
            <person name="Severin A.J."/>
            <person name="Sherrier D.J."/>
            <person name="Shi R."/>
            <person name="Sims S."/>
            <person name="Singer S.R."/>
            <person name="Sinharoy S."/>
            <person name="Sterck L."/>
            <person name="Viollet A."/>
            <person name="Wang B.B."/>
            <person name="Wang K."/>
            <person name="Wang M."/>
            <person name="Wang X."/>
            <person name="Warfsmann J."/>
            <person name="Weissenbach J."/>
            <person name="White D.D."/>
            <person name="White J.D."/>
            <person name="Wiley G.B."/>
            <person name="Wincker P."/>
            <person name="Xing Y."/>
            <person name="Yang L."/>
            <person name="Yao Z."/>
            <person name="Ying F."/>
            <person name="Zhai J."/>
            <person name="Zhou L."/>
            <person name="Zuber A."/>
            <person name="Denarie J."/>
            <person name="Dixon R.A."/>
            <person name="May G.D."/>
            <person name="Schwartz D.C."/>
            <person name="Rogers J."/>
            <person name="Quetier F."/>
            <person name="Town C.D."/>
            <person name="Roe B.A."/>
        </authorList>
    </citation>
    <scope>NUCLEOTIDE SEQUENCE [LARGE SCALE GENOMIC DNA]</scope>
    <source>
        <strain evidence="1">A17</strain>
        <strain evidence="2 3">cv. Jemalong A17</strain>
    </source>
</reference>